<evidence type="ECO:0000259" key="1">
    <source>
        <dbReference type="Pfam" id="PF16577"/>
    </source>
</evidence>
<dbReference type="Pfam" id="PF16577">
    <property type="entry name" value="UBA_5"/>
    <property type="match status" value="1"/>
</dbReference>
<dbReference type="AlphaFoldDB" id="A0A915KLI9"/>
<evidence type="ECO:0000313" key="2">
    <source>
        <dbReference type="Proteomes" id="UP000887565"/>
    </source>
</evidence>
<reference evidence="3" key="1">
    <citation type="submission" date="2022-11" db="UniProtKB">
        <authorList>
            <consortium name="WormBaseParasite"/>
        </authorList>
    </citation>
    <scope>IDENTIFICATION</scope>
</reference>
<protein>
    <submittedName>
        <fullName evidence="3">Sequestosome-1 UBA domain-containing protein</fullName>
    </submittedName>
</protein>
<name>A0A915KLI9_ROMCU</name>
<feature type="domain" description="Sequestosome-1 UBA" evidence="1">
    <location>
        <begin position="1"/>
        <end position="32"/>
    </location>
</feature>
<dbReference type="InterPro" id="IPR033741">
    <property type="entry name" value="SQSTM_UBA"/>
</dbReference>
<accession>A0A915KLI9</accession>
<sequence>MFSMGFHNDKDWLRQLLYRKNGDIAAVLDTIQPKV</sequence>
<dbReference type="Gene3D" id="1.10.8.10">
    <property type="entry name" value="DNA helicase RuvA subunit, C-terminal domain"/>
    <property type="match status" value="1"/>
</dbReference>
<proteinExistence type="predicted"/>
<dbReference type="WBParaSite" id="nRc.2.0.1.t38893-RA">
    <property type="protein sequence ID" value="nRc.2.0.1.t38893-RA"/>
    <property type="gene ID" value="nRc.2.0.1.g38893"/>
</dbReference>
<keyword evidence="2" id="KW-1185">Reference proteome</keyword>
<organism evidence="2 3">
    <name type="scientific">Romanomermis culicivorax</name>
    <name type="common">Nematode worm</name>
    <dbReference type="NCBI Taxonomy" id="13658"/>
    <lineage>
        <taxon>Eukaryota</taxon>
        <taxon>Metazoa</taxon>
        <taxon>Ecdysozoa</taxon>
        <taxon>Nematoda</taxon>
        <taxon>Enoplea</taxon>
        <taxon>Dorylaimia</taxon>
        <taxon>Mermithida</taxon>
        <taxon>Mermithoidea</taxon>
        <taxon>Mermithidae</taxon>
        <taxon>Romanomermis</taxon>
    </lineage>
</organism>
<dbReference type="SUPFAM" id="SSF46934">
    <property type="entry name" value="UBA-like"/>
    <property type="match status" value="1"/>
</dbReference>
<dbReference type="Proteomes" id="UP000887565">
    <property type="component" value="Unplaced"/>
</dbReference>
<evidence type="ECO:0000313" key="3">
    <source>
        <dbReference type="WBParaSite" id="nRc.2.0.1.t38893-RA"/>
    </source>
</evidence>
<dbReference type="InterPro" id="IPR009060">
    <property type="entry name" value="UBA-like_sf"/>
</dbReference>